<evidence type="ECO:0000313" key="2">
    <source>
        <dbReference type="EMBL" id="WRP18415.1"/>
    </source>
</evidence>
<name>A0ABZ1BZZ4_9FIRM</name>
<dbReference type="RefSeq" id="WP_324717688.1">
    <property type="nucleotide sequence ID" value="NZ_CP141615.1"/>
</dbReference>
<evidence type="ECO:0000259" key="1">
    <source>
        <dbReference type="Pfam" id="PF03061"/>
    </source>
</evidence>
<dbReference type="InterPro" id="IPR006683">
    <property type="entry name" value="Thioestr_dom"/>
</dbReference>
<dbReference type="SUPFAM" id="SSF54637">
    <property type="entry name" value="Thioesterase/thiol ester dehydrase-isomerase"/>
    <property type="match status" value="1"/>
</dbReference>
<reference evidence="2 3" key="1">
    <citation type="journal article" date="2024" name="Front. Microbiol.">
        <title>Novel thermophilic genera Geochorda gen. nov. and Carboxydochorda gen. nov. from the deep terrestrial subsurface reveal the ecophysiological diversity in the class Limnochordia.</title>
        <authorList>
            <person name="Karnachuk O.V."/>
            <person name="Lukina A.P."/>
            <person name="Avakyan M.R."/>
            <person name="Kadnikov V.V."/>
            <person name="Begmatov S."/>
            <person name="Beletsky A.V."/>
            <person name="Vlasova K.G."/>
            <person name="Novikov A.A."/>
            <person name="Shcherbakova V.A."/>
            <person name="Mardanov A.V."/>
            <person name="Ravin N.V."/>
        </authorList>
    </citation>
    <scope>NUCLEOTIDE SEQUENCE [LARGE SCALE GENOMIC DNA]</scope>
    <source>
        <strain evidence="2 3">L945</strain>
    </source>
</reference>
<proteinExistence type="predicted"/>
<feature type="domain" description="Thioesterase" evidence="1">
    <location>
        <begin position="130"/>
        <end position="166"/>
    </location>
</feature>
<dbReference type="InterPro" id="IPR036388">
    <property type="entry name" value="WH-like_DNA-bd_sf"/>
</dbReference>
<dbReference type="Gene3D" id="3.10.129.10">
    <property type="entry name" value="Hotdog Thioesterase"/>
    <property type="match status" value="1"/>
</dbReference>
<accession>A0ABZ1BZZ4</accession>
<protein>
    <submittedName>
        <fullName evidence="2">Transcription factor FapR</fullName>
    </submittedName>
</protein>
<dbReference type="Proteomes" id="UP001332192">
    <property type="component" value="Chromosome"/>
</dbReference>
<organism evidence="2 3">
    <name type="scientific">Carboxydichorda subterranea</name>
    <dbReference type="NCBI Taxonomy" id="3109565"/>
    <lineage>
        <taxon>Bacteria</taxon>
        <taxon>Bacillati</taxon>
        <taxon>Bacillota</taxon>
        <taxon>Limnochordia</taxon>
        <taxon>Limnochordales</taxon>
        <taxon>Geochordaceae</taxon>
        <taxon>Carboxydichorda</taxon>
    </lineage>
</organism>
<dbReference type="Gene3D" id="1.10.10.10">
    <property type="entry name" value="Winged helix-like DNA-binding domain superfamily/Winged helix DNA-binding domain"/>
    <property type="match status" value="1"/>
</dbReference>
<dbReference type="Pfam" id="PF03061">
    <property type="entry name" value="4HBT"/>
    <property type="match status" value="1"/>
</dbReference>
<dbReference type="InterPro" id="IPR029069">
    <property type="entry name" value="HotDog_dom_sf"/>
</dbReference>
<sequence length="201" mass="22415">MSRSPDQVIEKRLERLRAVLHQEPFLTDRELAARIGVSLPTVRLYRLRLGIPDVRERTRQLAERLVRPRSLYASEVVGEVVELELGRRGISLLRTTGEMAFARTGIVRGHYLFAQANSLAVALIDADWALTGSARVRFIRPVRVGEEVVCSARIQRSRGSTHLVVVDSRVRQAQVLRGLFVVAAPRDGPTEEAGDEDGSGR</sequence>
<dbReference type="NCBIfam" id="NF003359">
    <property type="entry name" value="PRK04424.1"/>
    <property type="match status" value="1"/>
</dbReference>
<gene>
    <name evidence="2" type="primary">fapR</name>
    <name evidence="2" type="ORF">U7230_05255</name>
</gene>
<evidence type="ECO:0000313" key="3">
    <source>
        <dbReference type="Proteomes" id="UP001332192"/>
    </source>
</evidence>
<keyword evidence="3" id="KW-1185">Reference proteome</keyword>
<dbReference type="EMBL" id="CP141615">
    <property type="protein sequence ID" value="WRP18415.1"/>
    <property type="molecule type" value="Genomic_DNA"/>
</dbReference>